<organism evidence="1 2">
    <name type="scientific">Forsythia ovata</name>
    <dbReference type="NCBI Taxonomy" id="205694"/>
    <lineage>
        <taxon>Eukaryota</taxon>
        <taxon>Viridiplantae</taxon>
        <taxon>Streptophyta</taxon>
        <taxon>Embryophyta</taxon>
        <taxon>Tracheophyta</taxon>
        <taxon>Spermatophyta</taxon>
        <taxon>Magnoliopsida</taxon>
        <taxon>eudicotyledons</taxon>
        <taxon>Gunneridae</taxon>
        <taxon>Pentapetalae</taxon>
        <taxon>asterids</taxon>
        <taxon>lamiids</taxon>
        <taxon>Lamiales</taxon>
        <taxon>Oleaceae</taxon>
        <taxon>Forsythieae</taxon>
        <taxon>Forsythia</taxon>
    </lineage>
</organism>
<accession>A0ABD1WSV6</accession>
<reference evidence="2" key="1">
    <citation type="submission" date="2024-07" db="EMBL/GenBank/DDBJ databases">
        <title>Two chromosome-level genome assemblies of Korean endemic species Abeliophyllum distichum and Forsythia ovata (Oleaceae).</title>
        <authorList>
            <person name="Jang H."/>
        </authorList>
    </citation>
    <scope>NUCLEOTIDE SEQUENCE [LARGE SCALE GENOMIC DNA]</scope>
</reference>
<evidence type="ECO:0000313" key="2">
    <source>
        <dbReference type="Proteomes" id="UP001604277"/>
    </source>
</evidence>
<protein>
    <submittedName>
        <fullName evidence="1">Uncharacterized protein</fullName>
    </submittedName>
</protein>
<gene>
    <name evidence="1" type="ORF">Fot_06266</name>
</gene>
<proteinExistence type="predicted"/>
<dbReference type="EMBL" id="JBFOLJ010000002">
    <property type="protein sequence ID" value="KAL2552647.1"/>
    <property type="molecule type" value="Genomic_DNA"/>
</dbReference>
<dbReference type="Proteomes" id="UP001604277">
    <property type="component" value="Unassembled WGS sequence"/>
</dbReference>
<dbReference type="AlphaFoldDB" id="A0ABD1WSV6"/>
<comment type="caution">
    <text evidence="1">The sequence shown here is derived from an EMBL/GenBank/DDBJ whole genome shotgun (WGS) entry which is preliminary data.</text>
</comment>
<name>A0ABD1WSV6_9LAMI</name>
<evidence type="ECO:0000313" key="1">
    <source>
        <dbReference type="EMBL" id="KAL2552647.1"/>
    </source>
</evidence>
<sequence>MVEEESQISILTKRLDDALNAQNIASSALEAANEEKRKMMTEALTRHEEISRLLFELEESKNGKAEAEVHRASSLLEVEVLNQKLQNAEAEFVANFHQTEA</sequence>
<keyword evidence="2" id="KW-1185">Reference proteome</keyword>